<evidence type="ECO:0000313" key="2">
    <source>
        <dbReference type="EMBL" id="CAB4946821.1"/>
    </source>
</evidence>
<sequence length="232" mass="25839">MADDIEQFDQRHDERQLLVVGEIGAIARDHEPLARRQQRVEQQLTAFVARVTFTDARVQPEDVVAIEGATAQRPFIETEQADHTRRHPVLGHHRAHRHRTTAQRQTSGPLGQRVGEQRAHIGQRQGHGARGVGVLGRTCRADDVGEFAVHLLPAAGVVRVWRAELVDRAVQQLDPVGHRTFALHQCVQVDQPGQQVGHCADQFEVAAGEVVVRGGTTQTDAWRRCSHRHTGE</sequence>
<name>A0A6J7JVD6_9ZZZZ</name>
<dbReference type="EMBL" id="CAFBMT010000018">
    <property type="protein sequence ID" value="CAB4946821.1"/>
    <property type="molecule type" value="Genomic_DNA"/>
</dbReference>
<accession>A0A6J7JVD6</accession>
<organism evidence="2">
    <name type="scientific">freshwater metagenome</name>
    <dbReference type="NCBI Taxonomy" id="449393"/>
    <lineage>
        <taxon>unclassified sequences</taxon>
        <taxon>metagenomes</taxon>
        <taxon>ecological metagenomes</taxon>
    </lineage>
</organism>
<gene>
    <name evidence="2" type="ORF">UFOPK3651_02575</name>
</gene>
<feature type="compositionally biased region" description="Basic residues" evidence="1">
    <location>
        <begin position="92"/>
        <end position="101"/>
    </location>
</feature>
<protein>
    <submittedName>
        <fullName evidence="2">Unannotated protein</fullName>
    </submittedName>
</protein>
<proteinExistence type="predicted"/>
<feature type="region of interest" description="Disordered" evidence="1">
    <location>
        <begin position="92"/>
        <end position="130"/>
    </location>
</feature>
<dbReference type="AlphaFoldDB" id="A0A6J7JVD6"/>
<reference evidence="2" key="1">
    <citation type="submission" date="2020-05" db="EMBL/GenBank/DDBJ databases">
        <authorList>
            <person name="Chiriac C."/>
            <person name="Salcher M."/>
            <person name="Ghai R."/>
            <person name="Kavagutti S V."/>
        </authorList>
    </citation>
    <scope>NUCLEOTIDE SEQUENCE</scope>
</reference>
<evidence type="ECO:0000256" key="1">
    <source>
        <dbReference type="SAM" id="MobiDB-lite"/>
    </source>
</evidence>